<evidence type="ECO:0000313" key="2">
    <source>
        <dbReference type="Proteomes" id="UP000836387"/>
    </source>
</evidence>
<dbReference type="EMBL" id="CADEHS020000375">
    <property type="protein sequence ID" value="CAG9951671.1"/>
    <property type="molecule type" value="Genomic_DNA"/>
</dbReference>
<organism evidence="1 2">
    <name type="scientific">Clonostachys rosea f. rosea IK726</name>
    <dbReference type="NCBI Taxonomy" id="1349383"/>
    <lineage>
        <taxon>Eukaryota</taxon>
        <taxon>Fungi</taxon>
        <taxon>Dikarya</taxon>
        <taxon>Ascomycota</taxon>
        <taxon>Pezizomycotina</taxon>
        <taxon>Sordariomycetes</taxon>
        <taxon>Hypocreomycetidae</taxon>
        <taxon>Hypocreales</taxon>
        <taxon>Bionectriaceae</taxon>
        <taxon>Clonostachys</taxon>
    </lineage>
</organism>
<accession>A0ACA9UE98</accession>
<reference evidence="1" key="1">
    <citation type="submission" date="2020-04" db="EMBL/GenBank/DDBJ databases">
        <authorList>
            <person name="Broberg M."/>
        </authorList>
    </citation>
    <scope>NUCLEOTIDE SEQUENCE</scope>
</reference>
<reference evidence="1" key="2">
    <citation type="submission" date="2021-10" db="EMBL/GenBank/DDBJ databases">
        <authorList>
            <person name="Piombo E."/>
        </authorList>
    </citation>
    <scope>NUCLEOTIDE SEQUENCE</scope>
</reference>
<dbReference type="Proteomes" id="UP000836387">
    <property type="component" value="Unassembled WGS sequence"/>
</dbReference>
<comment type="caution">
    <text evidence="1">The sequence shown here is derived from an EMBL/GenBank/DDBJ whole genome shotgun (WGS) entry which is preliminary data.</text>
</comment>
<name>A0ACA9UE98_BIOOC</name>
<protein>
    <submittedName>
        <fullName evidence="1">Uncharacterized protein</fullName>
    </submittedName>
</protein>
<sequence length="294" mass="33511">MEESDLGISKDSKNTYLSFLSSDQIISDNTLFHNNVFKQTCQRVEDRNEARVIRDITPLIVPSAEIFLYIYGDQSLNILVESTEEGWNNSMPLTGTRPQPDFSIGFRRESFTEDQLLRLSSFIGDFIAGDVSYFMATYSMYFPFLTCEVKCGATGLDVADRQNAHSMTLAVRAVVELFRAVKREKEVHQQILGFSVSHDHRSVRIYGHYPVIDEKTANTRWTAYRFTKSTYKVWMPNHFKRICSAIDQLPSDWNLDDVSLAETGLLQSFQSHHLSQPARLDSISASFDGELSDA</sequence>
<proteinExistence type="predicted"/>
<keyword evidence="2" id="KW-1185">Reference proteome</keyword>
<gene>
    <name evidence="1" type="ORF">CRV2_00021311</name>
</gene>
<evidence type="ECO:0000313" key="1">
    <source>
        <dbReference type="EMBL" id="CAG9951671.1"/>
    </source>
</evidence>